<comment type="caution">
    <text evidence="2">The sequence shown here is derived from an EMBL/GenBank/DDBJ whole genome shotgun (WGS) entry which is preliminary data.</text>
</comment>
<dbReference type="EMBL" id="JAUHPV010000005">
    <property type="protein sequence ID" value="MDN4473297.1"/>
    <property type="molecule type" value="Genomic_DNA"/>
</dbReference>
<keyword evidence="3" id="KW-1185">Reference proteome</keyword>
<dbReference type="InterPro" id="IPR036388">
    <property type="entry name" value="WH-like_DNA-bd_sf"/>
</dbReference>
<evidence type="ECO:0000313" key="3">
    <source>
        <dbReference type="Proteomes" id="UP001172738"/>
    </source>
</evidence>
<name>A0ABT8G2C9_9MICO</name>
<dbReference type="InterPro" id="IPR036390">
    <property type="entry name" value="WH_DNA-bd_sf"/>
</dbReference>
<dbReference type="InterPro" id="IPR000835">
    <property type="entry name" value="HTH_MarR-typ"/>
</dbReference>
<proteinExistence type="predicted"/>
<dbReference type="Proteomes" id="UP001172738">
    <property type="component" value="Unassembled WGS sequence"/>
</dbReference>
<dbReference type="PANTHER" id="PTHR33164:SF99">
    <property type="entry name" value="MARR FAMILY REGULATORY PROTEIN"/>
    <property type="match status" value="1"/>
</dbReference>
<dbReference type="InterPro" id="IPR039422">
    <property type="entry name" value="MarR/SlyA-like"/>
</dbReference>
<dbReference type="Pfam" id="PF12802">
    <property type="entry name" value="MarR_2"/>
    <property type="match status" value="1"/>
</dbReference>
<sequence length="152" mass="17288">MTEMPLDEREWALWRSFALMSRQLWNRVEQRLQADAGISAADFEILHALSTAENQRVRVGSLGEMLMWEKSRISHQVSRMERRGLVERVVCEEDLRGTWVGLTPEGSQVLEPALLVFANAVREAYTSRITPDIAPQFATTLMRVVMATDPTA</sequence>
<feature type="domain" description="HTH marR-type" evidence="1">
    <location>
        <begin position="10"/>
        <end position="146"/>
    </location>
</feature>
<protein>
    <submittedName>
        <fullName evidence="2">MarR family transcriptional regulator</fullName>
    </submittedName>
</protein>
<reference evidence="2" key="1">
    <citation type="submission" date="2023-06" db="EMBL/GenBank/DDBJ databases">
        <title>SYSU T00b26.</title>
        <authorList>
            <person name="Gao L."/>
            <person name="Fang B.-Z."/>
            <person name="Li W.-J."/>
        </authorList>
    </citation>
    <scope>NUCLEOTIDE SEQUENCE</scope>
    <source>
        <strain evidence="2">SYSU T00b26</strain>
    </source>
</reference>
<dbReference type="SUPFAM" id="SSF46785">
    <property type="entry name" value="Winged helix' DNA-binding domain"/>
    <property type="match status" value="1"/>
</dbReference>
<dbReference type="RefSeq" id="WP_301128692.1">
    <property type="nucleotide sequence ID" value="NZ_JAUHPV010000005.1"/>
</dbReference>
<organism evidence="2 3">
    <name type="scientific">Demequina zhanjiangensis</name>
    <dbReference type="NCBI Taxonomy" id="3051659"/>
    <lineage>
        <taxon>Bacteria</taxon>
        <taxon>Bacillati</taxon>
        <taxon>Actinomycetota</taxon>
        <taxon>Actinomycetes</taxon>
        <taxon>Micrococcales</taxon>
        <taxon>Demequinaceae</taxon>
        <taxon>Demequina</taxon>
    </lineage>
</organism>
<dbReference type="Gene3D" id="1.10.10.10">
    <property type="entry name" value="Winged helix-like DNA-binding domain superfamily/Winged helix DNA-binding domain"/>
    <property type="match status" value="1"/>
</dbReference>
<accession>A0ABT8G2C9</accession>
<dbReference type="SMART" id="SM00347">
    <property type="entry name" value="HTH_MARR"/>
    <property type="match status" value="1"/>
</dbReference>
<evidence type="ECO:0000259" key="1">
    <source>
        <dbReference type="PROSITE" id="PS50995"/>
    </source>
</evidence>
<evidence type="ECO:0000313" key="2">
    <source>
        <dbReference type="EMBL" id="MDN4473297.1"/>
    </source>
</evidence>
<dbReference type="PANTHER" id="PTHR33164">
    <property type="entry name" value="TRANSCRIPTIONAL REGULATOR, MARR FAMILY"/>
    <property type="match status" value="1"/>
</dbReference>
<gene>
    <name evidence="2" type="ORF">QQX04_09875</name>
</gene>
<dbReference type="PROSITE" id="PS50995">
    <property type="entry name" value="HTH_MARR_2"/>
    <property type="match status" value="1"/>
</dbReference>